<name>A0A179H811_PURLI</name>
<evidence type="ECO:0000313" key="2">
    <source>
        <dbReference type="Proteomes" id="UP000078240"/>
    </source>
</evidence>
<sequence>MGWWWSLVTGGGSVGGDGDGGGGGMGRECECVSFQDLEKMGSSRRGRAVVLPERTGRGDMLRRLSTGRSREGLGRQVYTQMGGGTIAGGLRNGFLRGPPT</sequence>
<organism evidence="1 2">
    <name type="scientific">Purpureocillium lilacinum</name>
    <name type="common">Paecilomyces lilacinus</name>
    <dbReference type="NCBI Taxonomy" id="33203"/>
    <lineage>
        <taxon>Eukaryota</taxon>
        <taxon>Fungi</taxon>
        <taxon>Dikarya</taxon>
        <taxon>Ascomycota</taxon>
        <taxon>Pezizomycotina</taxon>
        <taxon>Sordariomycetes</taxon>
        <taxon>Hypocreomycetidae</taxon>
        <taxon>Hypocreales</taxon>
        <taxon>Ophiocordycipitaceae</taxon>
        <taxon>Purpureocillium</taxon>
    </lineage>
</organism>
<comment type="caution">
    <text evidence="1">The sequence shown here is derived from an EMBL/GenBank/DDBJ whole genome shotgun (WGS) entry which is preliminary data.</text>
</comment>
<dbReference type="AlphaFoldDB" id="A0A179H811"/>
<protein>
    <submittedName>
        <fullName evidence="1">Uncharacterized protein</fullName>
    </submittedName>
</protein>
<dbReference type="EMBL" id="LSBH01000001">
    <property type="protein sequence ID" value="OAQ86376.1"/>
    <property type="molecule type" value="Genomic_DNA"/>
</dbReference>
<gene>
    <name evidence="1" type="ORF">VFPBJ_00416</name>
</gene>
<dbReference type="Proteomes" id="UP000078240">
    <property type="component" value="Unassembled WGS sequence"/>
</dbReference>
<evidence type="ECO:0000313" key="1">
    <source>
        <dbReference type="EMBL" id="OAQ86376.1"/>
    </source>
</evidence>
<accession>A0A179H811</accession>
<proteinExistence type="predicted"/>
<reference evidence="1 2" key="1">
    <citation type="submission" date="2016-01" db="EMBL/GenBank/DDBJ databases">
        <title>Biosynthesis of antibiotic leucinostatins and their inhibition on Phytophthora in bio-control Purpureocillium lilacinum.</title>
        <authorList>
            <person name="Wang G."/>
            <person name="Liu Z."/>
            <person name="Lin R."/>
            <person name="Li E."/>
            <person name="Mao Z."/>
            <person name="Ling J."/>
            <person name="Yin W."/>
            <person name="Xie B."/>
        </authorList>
    </citation>
    <scope>NUCLEOTIDE SEQUENCE [LARGE SCALE GENOMIC DNA]</scope>
    <source>
        <strain evidence="1">PLBJ-1</strain>
    </source>
</reference>